<evidence type="ECO:0000256" key="3">
    <source>
        <dbReference type="ARBA" id="ARBA00022448"/>
    </source>
</evidence>
<keyword evidence="7 8" id="KW-0472">Membrane</keyword>
<dbReference type="Pfam" id="PF03595">
    <property type="entry name" value="SLAC1"/>
    <property type="match status" value="1"/>
</dbReference>
<evidence type="ECO:0008006" key="11">
    <source>
        <dbReference type="Google" id="ProtNLM"/>
    </source>
</evidence>
<dbReference type="Gene3D" id="1.50.10.150">
    <property type="entry name" value="Voltage-dependent anion channel"/>
    <property type="match status" value="1"/>
</dbReference>
<comment type="similarity">
    <text evidence="2">Belongs to the tellurite-resistance/dicarboxylate transporter (TDT) family.</text>
</comment>
<evidence type="ECO:0000256" key="4">
    <source>
        <dbReference type="ARBA" id="ARBA00022475"/>
    </source>
</evidence>
<dbReference type="EMBL" id="CP119902">
    <property type="protein sequence ID" value="WFD23333.1"/>
    <property type="molecule type" value="Genomic_DNA"/>
</dbReference>
<evidence type="ECO:0000256" key="6">
    <source>
        <dbReference type="ARBA" id="ARBA00022989"/>
    </source>
</evidence>
<dbReference type="Proteomes" id="UP001214415">
    <property type="component" value="Chromosome 3"/>
</dbReference>
<evidence type="ECO:0000256" key="1">
    <source>
        <dbReference type="ARBA" id="ARBA00004651"/>
    </source>
</evidence>
<evidence type="ECO:0000256" key="7">
    <source>
        <dbReference type="ARBA" id="ARBA00023136"/>
    </source>
</evidence>
<gene>
    <name evidence="9" type="ORF">MEQU1_002022</name>
</gene>
<keyword evidence="4" id="KW-1003">Cell membrane</keyword>
<evidence type="ECO:0000256" key="5">
    <source>
        <dbReference type="ARBA" id="ARBA00022692"/>
    </source>
</evidence>
<name>A0AAF0J0C2_9BASI</name>
<accession>A0AAF0J0C2</accession>
<feature type="transmembrane region" description="Helical" evidence="8">
    <location>
        <begin position="20"/>
        <end position="40"/>
    </location>
</feature>
<evidence type="ECO:0000256" key="2">
    <source>
        <dbReference type="ARBA" id="ARBA00008566"/>
    </source>
</evidence>
<keyword evidence="10" id="KW-1185">Reference proteome</keyword>
<feature type="transmembrane region" description="Helical" evidence="8">
    <location>
        <begin position="208"/>
        <end position="232"/>
    </location>
</feature>
<feature type="transmembrane region" description="Helical" evidence="8">
    <location>
        <begin position="143"/>
        <end position="165"/>
    </location>
</feature>
<evidence type="ECO:0000313" key="9">
    <source>
        <dbReference type="EMBL" id="WFD23333.1"/>
    </source>
</evidence>
<feature type="transmembrane region" description="Helical" evidence="8">
    <location>
        <begin position="177"/>
        <end position="196"/>
    </location>
</feature>
<dbReference type="InterPro" id="IPR038665">
    <property type="entry name" value="Voltage-dep_anion_channel_sf"/>
</dbReference>
<keyword evidence="5 8" id="KW-0812">Transmembrane</keyword>
<proteinExistence type="inferred from homology"/>
<reference evidence="9" key="1">
    <citation type="submission" date="2023-03" db="EMBL/GenBank/DDBJ databases">
        <title>Mating type loci evolution in Malassezia.</title>
        <authorList>
            <person name="Coelho M.A."/>
        </authorList>
    </citation>
    <scope>NUCLEOTIDE SEQUENCE</scope>
    <source>
        <strain evidence="9">CBS 12830</strain>
    </source>
</reference>
<feature type="transmembrane region" description="Helical" evidence="8">
    <location>
        <begin position="47"/>
        <end position="72"/>
    </location>
</feature>
<evidence type="ECO:0000256" key="8">
    <source>
        <dbReference type="SAM" id="Phobius"/>
    </source>
</evidence>
<feature type="transmembrane region" description="Helical" evidence="8">
    <location>
        <begin position="84"/>
        <end position="106"/>
    </location>
</feature>
<dbReference type="InterPro" id="IPR004695">
    <property type="entry name" value="SLAC1/Mae1/Ssu1/TehA"/>
</dbReference>
<evidence type="ECO:0000313" key="10">
    <source>
        <dbReference type="Proteomes" id="UP001214415"/>
    </source>
</evidence>
<dbReference type="AlphaFoldDB" id="A0AAF0J0C2"/>
<dbReference type="PANTHER" id="PTHR31686">
    <property type="match status" value="1"/>
</dbReference>
<keyword evidence="6 8" id="KW-1133">Transmembrane helix</keyword>
<organism evidence="9 10">
    <name type="scientific">Malassezia equina</name>
    <dbReference type="NCBI Taxonomy" id="1381935"/>
    <lineage>
        <taxon>Eukaryota</taxon>
        <taxon>Fungi</taxon>
        <taxon>Dikarya</taxon>
        <taxon>Basidiomycota</taxon>
        <taxon>Ustilaginomycotina</taxon>
        <taxon>Malasseziomycetes</taxon>
        <taxon>Malasseziales</taxon>
        <taxon>Malasseziaceae</taxon>
        <taxon>Malassezia</taxon>
    </lineage>
</organism>
<comment type="subcellular location">
    <subcellularLocation>
        <location evidence="1">Cell membrane</location>
        <topology evidence="1">Multi-pass membrane protein</topology>
    </subcellularLocation>
</comment>
<dbReference type="PANTHER" id="PTHR31686:SF1">
    <property type="entry name" value="SULFITE EFFLUX PUMP SSU1"/>
    <property type="match status" value="1"/>
</dbReference>
<dbReference type="InterPro" id="IPR051629">
    <property type="entry name" value="Sulfite_efflux_TDT"/>
</dbReference>
<sequence length="272" mass="29478">MGFTTLINIHELKTVSGVWFLPIVSVIVTASAGSIVADVLPEGPAKISIIVSYMMMGAGLSIIFFQMSIYYARLAFLKIPPAKLIISVFLPLGPCAQASFGVLHLAMSINKLRTDLGQSFFAPSVISEDEIYIMDYGILGASALLSLALWGLGFFWFALALFVVADLLLVSPCPFNLGWWGTTFPLGVFGLTTMQLGQVLDSGSFKVLSVVITLAVIVIWLAMSVATLVPVFQGKLYVPRANQSFYDTSVGDTDVAPTTTGHERMYTYDQCF</sequence>
<dbReference type="GO" id="GO:0005886">
    <property type="term" value="C:plasma membrane"/>
    <property type="evidence" value="ECO:0007669"/>
    <property type="project" value="UniProtKB-SubCell"/>
</dbReference>
<dbReference type="GO" id="GO:0000319">
    <property type="term" value="F:sulfite transmembrane transporter activity"/>
    <property type="evidence" value="ECO:0007669"/>
    <property type="project" value="TreeGrafter"/>
</dbReference>
<keyword evidence="3" id="KW-0813">Transport</keyword>
<protein>
    <recommendedName>
        <fullName evidence="11">Sulfite efflux pump SSU1</fullName>
    </recommendedName>
</protein>